<protein>
    <submittedName>
        <fullName evidence="1">Uncharacterized protein</fullName>
    </submittedName>
</protein>
<accession>A0A5N6IC65</accession>
<gene>
    <name evidence="1" type="ORF">BDV37DRAFT_278152</name>
</gene>
<evidence type="ECO:0000313" key="2">
    <source>
        <dbReference type="Proteomes" id="UP000325579"/>
    </source>
</evidence>
<accession>A0A5N7DT12</accession>
<name>A0A5N6IC65_9EURO</name>
<keyword evidence="2" id="KW-1185">Reference proteome</keyword>
<dbReference type="EMBL" id="ML736740">
    <property type="protein sequence ID" value="KAE8409183.1"/>
    <property type="molecule type" value="Genomic_DNA"/>
</dbReference>
<dbReference type="Proteomes" id="UP000325579">
    <property type="component" value="Unassembled WGS sequence"/>
</dbReference>
<reference evidence="1 2" key="1">
    <citation type="submission" date="2019-04" db="EMBL/GenBank/DDBJ databases">
        <authorList>
            <consortium name="DOE Joint Genome Institute"/>
            <person name="Mondo S."/>
            <person name="Kjaerbolling I."/>
            <person name="Vesth T."/>
            <person name="Frisvad J.C."/>
            <person name="Nybo J.L."/>
            <person name="Theobald S."/>
            <person name="Kildgaard S."/>
            <person name="Isbrandt T."/>
            <person name="Kuo A."/>
            <person name="Sato A."/>
            <person name="Lyhne E.K."/>
            <person name="Kogle M.E."/>
            <person name="Wiebenga A."/>
            <person name="Kun R.S."/>
            <person name="Lubbers R.J."/>
            <person name="Makela M.R."/>
            <person name="Barry K."/>
            <person name="Chovatia M."/>
            <person name="Clum A."/>
            <person name="Daum C."/>
            <person name="Haridas S."/>
            <person name="He G."/>
            <person name="LaButti K."/>
            <person name="Lipzen A."/>
            <person name="Riley R."/>
            <person name="Salamov A."/>
            <person name="Simmons B.A."/>
            <person name="Magnuson J.K."/>
            <person name="Henrissat B."/>
            <person name="Mortensen U.H."/>
            <person name="Larsen T.O."/>
            <person name="Devries R.P."/>
            <person name="Grigoriev I.V."/>
            <person name="Machida M."/>
            <person name="Baker S.E."/>
            <person name="Andersen M.R."/>
            <person name="Cantor M.N."/>
            <person name="Hua S.X."/>
        </authorList>
    </citation>
    <scope>NUCLEOTIDE SEQUENCE [LARGE SCALE GENOMIC DNA]</scope>
    <source>
        <strain evidence="1 2">CBS 119388</strain>
    </source>
</reference>
<dbReference type="OrthoDB" id="10462011at2759"/>
<evidence type="ECO:0000313" key="1">
    <source>
        <dbReference type="EMBL" id="KAE8409183.1"/>
    </source>
</evidence>
<sequence>MKWICLTFRPPTGLPCFSYGSHASDGNIFTLKPLSPLTNRTIIEFCQELFGNAVIACEQNTGVPQVRFFYLNMAFGDLKARTGCNRLRDFHGGILFEGTHGTLIPLRYSVGTKDIIWRFHKGQVEQCENTRVLNCIAELPDWPGRDLKDPNRQATELIDEKRVLVCKYRPHTS</sequence>
<proteinExistence type="predicted"/>
<dbReference type="GeneID" id="43670660"/>
<dbReference type="AlphaFoldDB" id="A0A5N6IC65"/>
<organism evidence="1 2">
    <name type="scientific">Aspergillus pseudonomiae</name>
    <dbReference type="NCBI Taxonomy" id="1506151"/>
    <lineage>
        <taxon>Eukaryota</taxon>
        <taxon>Fungi</taxon>
        <taxon>Dikarya</taxon>
        <taxon>Ascomycota</taxon>
        <taxon>Pezizomycotina</taxon>
        <taxon>Eurotiomycetes</taxon>
        <taxon>Eurotiomycetidae</taxon>
        <taxon>Eurotiales</taxon>
        <taxon>Aspergillaceae</taxon>
        <taxon>Aspergillus</taxon>
        <taxon>Aspergillus subgen. Circumdati</taxon>
    </lineage>
</organism>
<dbReference type="RefSeq" id="XP_031946502.1">
    <property type="nucleotide sequence ID" value="XM_032085969.1"/>
</dbReference>